<name>A0ABR7HTX5_9FIRM</name>
<keyword evidence="10" id="KW-1185">Reference proteome</keyword>
<feature type="transmembrane region" description="Helical" evidence="7">
    <location>
        <begin position="21"/>
        <end position="39"/>
    </location>
</feature>
<dbReference type="Gene3D" id="1.10.3720.10">
    <property type="entry name" value="MetI-like"/>
    <property type="match status" value="1"/>
</dbReference>
<dbReference type="Pfam" id="PF00528">
    <property type="entry name" value="BPD_transp_1"/>
    <property type="match status" value="1"/>
</dbReference>
<evidence type="ECO:0000313" key="9">
    <source>
        <dbReference type="EMBL" id="MBC5730987.1"/>
    </source>
</evidence>
<feature type="transmembrane region" description="Helical" evidence="7">
    <location>
        <begin position="150"/>
        <end position="168"/>
    </location>
</feature>
<keyword evidence="3" id="KW-1003">Cell membrane</keyword>
<feature type="transmembrane region" description="Helical" evidence="7">
    <location>
        <begin position="248"/>
        <end position="270"/>
    </location>
</feature>
<evidence type="ECO:0000256" key="3">
    <source>
        <dbReference type="ARBA" id="ARBA00022475"/>
    </source>
</evidence>
<dbReference type="InterPro" id="IPR000515">
    <property type="entry name" value="MetI-like"/>
</dbReference>
<dbReference type="CDD" id="cd06261">
    <property type="entry name" value="TM_PBP2"/>
    <property type="match status" value="1"/>
</dbReference>
<evidence type="ECO:0000256" key="6">
    <source>
        <dbReference type="ARBA" id="ARBA00023136"/>
    </source>
</evidence>
<keyword evidence="4 7" id="KW-0812">Transmembrane</keyword>
<accession>A0ABR7HTX5</accession>
<comment type="similarity">
    <text evidence="7">Belongs to the binding-protein-dependent transport system permease family.</text>
</comment>
<dbReference type="InterPro" id="IPR035906">
    <property type="entry name" value="MetI-like_sf"/>
</dbReference>
<feature type="domain" description="ABC transmembrane type-1" evidence="8">
    <location>
        <begin position="79"/>
        <end position="269"/>
    </location>
</feature>
<comment type="caution">
    <text evidence="9">The sequence shown here is derived from an EMBL/GenBank/DDBJ whole genome shotgun (WGS) entry which is preliminary data.</text>
</comment>
<dbReference type="RefSeq" id="WP_186963786.1">
    <property type="nucleotide sequence ID" value="NZ_JACOPR010000005.1"/>
</dbReference>
<keyword evidence="2 7" id="KW-0813">Transport</keyword>
<dbReference type="Proteomes" id="UP000660021">
    <property type="component" value="Unassembled WGS sequence"/>
</dbReference>
<protein>
    <submittedName>
        <fullName evidence="9">Carbohydrate ABC transporter permease</fullName>
    </submittedName>
</protein>
<evidence type="ECO:0000256" key="7">
    <source>
        <dbReference type="RuleBase" id="RU363032"/>
    </source>
</evidence>
<feature type="transmembrane region" description="Helical" evidence="7">
    <location>
        <begin position="116"/>
        <end position="138"/>
    </location>
</feature>
<proteinExistence type="inferred from homology"/>
<dbReference type="PROSITE" id="PS50928">
    <property type="entry name" value="ABC_TM1"/>
    <property type="match status" value="1"/>
</dbReference>
<evidence type="ECO:0000256" key="4">
    <source>
        <dbReference type="ARBA" id="ARBA00022692"/>
    </source>
</evidence>
<keyword evidence="6 7" id="KW-0472">Membrane</keyword>
<evidence type="ECO:0000256" key="5">
    <source>
        <dbReference type="ARBA" id="ARBA00022989"/>
    </source>
</evidence>
<dbReference type="PANTHER" id="PTHR43744">
    <property type="entry name" value="ABC TRANSPORTER PERMEASE PROTEIN MG189-RELATED-RELATED"/>
    <property type="match status" value="1"/>
</dbReference>
<evidence type="ECO:0000256" key="1">
    <source>
        <dbReference type="ARBA" id="ARBA00004651"/>
    </source>
</evidence>
<dbReference type="EMBL" id="JACOPR010000005">
    <property type="protein sequence ID" value="MBC5730987.1"/>
    <property type="molecule type" value="Genomic_DNA"/>
</dbReference>
<evidence type="ECO:0000259" key="8">
    <source>
        <dbReference type="PROSITE" id="PS50928"/>
    </source>
</evidence>
<organism evidence="9 10">
    <name type="scientific">Pseudoflavonifractor hominis</name>
    <dbReference type="NCBI Taxonomy" id="2763059"/>
    <lineage>
        <taxon>Bacteria</taxon>
        <taxon>Bacillati</taxon>
        <taxon>Bacillota</taxon>
        <taxon>Clostridia</taxon>
        <taxon>Eubacteriales</taxon>
        <taxon>Oscillospiraceae</taxon>
        <taxon>Pseudoflavonifractor</taxon>
    </lineage>
</organism>
<reference evidence="9 10" key="1">
    <citation type="submission" date="2020-08" db="EMBL/GenBank/DDBJ databases">
        <title>Genome public.</title>
        <authorList>
            <person name="Liu C."/>
            <person name="Sun Q."/>
        </authorList>
    </citation>
    <scope>NUCLEOTIDE SEQUENCE [LARGE SCALE GENOMIC DNA]</scope>
    <source>
        <strain evidence="9 10">New-38</strain>
    </source>
</reference>
<evidence type="ECO:0000313" key="10">
    <source>
        <dbReference type="Proteomes" id="UP000660021"/>
    </source>
</evidence>
<feature type="transmembrane region" description="Helical" evidence="7">
    <location>
        <begin position="83"/>
        <end position="104"/>
    </location>
</feature>
<dbReference type="PANTHER" id="PTHR43744:SF8">
    <property type="entry name" value="SN-GLYCEROL-3-PHOSPHATE TRANSPORT SYSTEM PERMEASE PROTEIN UGPE"/>
    <property type="match status" value="1"/>
</dbReference>
<evidence type="ECO:0000256" key="2">
    <source>
        <dbReference type="ARBA" id="ARBA00022448"/>
    </source>
</evidence>
<dbReference type="SUPFAM" id="SSF161098">
    <property type="entry name" value="MetI-like"/>
    <property type="match status" value="1"/>
</dbReference>
<gene>
    <name evidence="9" type="ORF">H8S34_09120</name>
</gene>
<comment type="subcellular location">
    <subcellularLocation>
        <location evidence="1 7">Cell membrane</location>
        <topology evidence="1 7">Multi-pass membrane protein</topology>
    </subcellularLocation>
</comment>
<sequence length="283" mass="32629">MNLTSSRTVRLRRRAMGLLSLLFKLAMAVFFLFPFYWMITTAFKTYGESIRFPPTLWPESFTPEAFSDVWQRIDIPRYLKNSLLVSLGVVTLQAVFNVTAAYGFARYEFRGKRWMWALVMLAFMIPTQITFVPVYILFSKAKLLGTLWPQILPFAANAYGIFLIRQSFLQVPDELVEAARMDHAGELKILTHIMLPMCRSSIITAELFSFISTWNSYFWPLVMTNSDKVRPLTLAMQRLQDAHQGLEWPVLMAANSLLVLPVLLLFLLLSRQLLSSFGYRGIK</sequence>
<keyword evidence="5 7" id="KW-1133">Transmembrane helix</keyword>